<sequence length="356" mass="39018">MRDRSIGVAGQVTPANLMKFILLTVRGHALIKELSTCSVGSGGLQISLPIAPYPSLNSSPSLFRATLACVASLAGPLMTIDLVSDSTRYYRCLGATGEVTTFPWVKQVFLSYYQDESRSRRTLILDDGTVSFYGFKRCGAFPCSIVGNSVKLSRTNDLIVVIYANDEADIRFAVGFGYYLGNPWTHVIYDESRLTPWEDYAKKAYGSLSTRQADLARSISGHDATAHTDFNTASFIKHARLPRSVWAARVMWGVWYRGNCTVAIDIVLCTGCCRGPLAWKPSTTDWNGIETPGPMQELTRPPPSMGCAWMGFKCSLFISLAFGLNSVTTAIAIRLSGAMATSSKTLRQIWVGRVIQ</sequence>
<keyword evidence="1" id="KW-0472">Membrane</keyword>
<evidence type="ECO:0000313" key="2">
    <source>
        <dbReference type="EMBL" id="KIN94320.1"/>
    </source>
</evidence>
<dbReference type="EMBL" id="KN832103">
    <property type="protein sequence ID" value="KIN94320.1"/>
    <property type="molecule type" value="Genomic_DNA"/>
</dbReference>
<accession>A0A0C3NF17</accession>
<keyword evidence="3" id="KW-1185">Reference proteome</keyword>
<keyword evidence="1" id="KW-1133">Transmembrane helix</keyword>
<dbReference type="InParanoid" id="A0A0C3NF17"/>
<gene>
    <name evidence="2" type="ORF">M404DRAFT_402114</name>
</gene>
<feature type="transmembrane region" description="Helical" evidence="1">
    <location>
        <begin position="316"/>
        <end position="337"/>
    </location>
</feature>
<dbReference type="AlphaFoldDB" id="A0A0C3NF17"/>
<evidence type="ECO:0000313" key="3">
    <source>
        <dbReference type="Proteomes" id="UP000054217"/>
    </source>
</evidence>
<dbReference type="Proteomes" id="UP000054217">
    <property type="component" value="Unassembled WGS sequence"/>
</dbReference>
<organism evidence="2 3">
    <name type="scientific">Pisolithus tinctorius Marx 270</name>
    <dbReference type="NCBI Taxonomy" id="870435"/>
    <lineage>
        <taxon>Eukaryota</taxon>
        <taxon>Fungi</taxon>
        <taxon>Dikarya</taxon>
        <taxon>Basidiomycota</taxon>
        <taxon>Agaricomycotina</taxon>
        <taxon>Agaricomycetes</taxon>
        <taxon>Agaricomycetidae</taxon>
        <taxon>Boletales</taxon>
        <taxon>Sclerodermatineae</taxon>
        <taxon>Pisolithaceae</taxon>
        <taxon>Pisolithus</taxon>
    </lineage>
</organism>
<dbReference type="HOGENOM" id="CLU_778714_0_0_1"/>
<evidence type="ECO:0000256" key="1">
    <source>
        <dbReference type="SAM" id="Phobius"/>
    </source>
</evidence>
<reference evidence="2 3" key="1">
    <citation type="submission" date="2014-04" db="EMBL/GenBank/DDBJ databases">
        <authorList>
            <consortium name="DOE Joint Genome Institute"/>
            <person name="Kuo A."/>
            <person name="Kohler A."/>
            <person name="Costa M.D."/>
            <person name="Nagy L.G."/>
            <person name="Floudas D."/>
            <person name="Copeland A."/>
            <person name="Barry K.W."/>
            <person name="Cichocki N."/>
            <person name="Veneault-Fourrey C."/>
            <person name="LaButti K."/>
            <person name="Lindquist E.A."/>
            <person name="Lipzen A."/>
            <person name="Lundell T."/>
            <person name="Morin E."/>
            <person name="Murat C."/>
            <person name="Sun H."/>
            <person name="Tunlid A."/>
            <person name="Henrissat B."/>
            <person name="Grigoriev I.V."/>
            <person name="Hibbett D.S."/>
            <person name="Martin F."/>
            <person name="Nordberg H.P."/>
            <person name="Cantor M.N."/>
            <person name="Hua S.X."/>
        </authorList>
    </citation>
    <scope>NUCLEOTIDE SEQUENCE [LARGE SCALE GENOMIC DNA]</scope>
    <source>
        <strain evidence="2 3">Marx 270</strain>
    </source>
</reference>
<protein>
    <submittedName>
        <fullName evidence="2">Uncharacterized protein</fullName>
    </submittedName>
</protein>
<name>A0A0C3NF17_PISTI</name>
<keyword evidence="1" id="KW-0812">Transmembrane</keyword>
<reference evidence="3" key="2">
    <citation type="submission" date="2015-01" db="EMBL/GenBank/DDBJ databases">
        <title>Evolutionary Origins and Diversification of the Mycorrhizal Mutualists.</title>
        <authorList>
            <consortium name="DOE Joint Genome Institute"/>
            <consortium name="Mycorrhizal Genomics Consortium"/>
            <person name="Kohler A."/>
            <person name="Kuo A."/>
            <person name="Nagy L.G."/>
            <person name="Floudas D."/>
            <person name="Copeland A."/>
            <person name="Barry K.W."/>
            <person name="Cichocki N."/>
            <person name="Veneault-Fourrey C."/>
            <person name="LaButti K."/>
            <person name="Lindquist E.A."/>
            <person name="Lipzen A."/>
            <person name="Lundell T."/>
            <person name="Morin E."/>
            <person name="Murat C."/>
            <person name="Riley R."/>
            <person name="Ohm R."/>
            <person name="Sun H."/>
            <person name="Tunlid A."/>
            <person name="Henrissat B."/>
            <person name="Grigoriev I.V."/>
            <person name="Hibbett D.S."/>
            <person name="Martin F."/>
        </authorList>
    </citation>
    <scope>NUCLEOTIDE SEQUENCE [LARGE SCALE GENOMIC DNA]</scope>
    <source>
        <strain evidence="3">Marx 270</strain>
    </source>
</reference>
<dbReference type="OrthoDB" id="10389100at2759"/>
<proteinExistence type="predicted"/>